<comment type="caution">
    <text evidence="2">The sequence shown here is derived from an EMBL/GenBank/DDBJ whole genome shotgun (WGS) entry which is preliminary data.</text>
</comment>
<dbReference type="EMBL" id="JAWWNJ010000257">
    <property type="protein sequence ID" value="KAK6966748.1"/>
    <property type="molecule type" value="Genomic_DNA"/>
</dbReference>
<organism evidence="2 3">
    <name type="scientific">Favolaschia claudopus</name>
    <dbReference type="NCBI Taxonomy" id="2862362"/>
    <lineage>
        <taxon>Eukaryota</taxon>
        <taxon>Fungi</taxon>
        <taxon>Dikarya</taxon>
        <taxon>Basidiomycota</taxon>
        <taxon>Agaricomycotina</taxon>
        <taxon>Agaricomycetes</taxon>
        <taxon>Agaricomycetidae</taxon>
        <taxon>Agaricales</taxon>
        <taxon>Marasmiineae</taxon>
        <taxon>Mycenaceae</taxon>
        <taxon>Favolaschia</taxon>
    </lineage>
</organism>
<dbReference type="Proteomes" id="UP001362999">
    <property type="component" value="Unassembled WGS sequence"/>
</dbReference>
<gene>
    <name evidence="1" type="ORF">R3P38DRAFT_2419215</name>
    <name evidence="2" type="ORF">R3P38DRAFT_2420288</name>
</gene>
<sequence>CPFCHEQRYRADGKPRHVFWYLPLIPRLVGSFLDPSVIEKMRYRANYDTAPTGVADVFDGTHYQRLPNEFVRVGAEMLGHRFFDLLTDIALGKKT</sequence>
<dbReference type="EMBL" id="JAWWNJ010000257">
    <property type="protein sequence ID" value="KAK6966743.1"/>
    <property type="molecule type" value="Genomic_DNA"/>
</dbReference>
<name>A0AAV9Z0R9_9AGAR</name>
<dbReference type="AlphaFoldDB" id="A0AAV9Z0R9"/>
<evidence type="ECO:0000313" key="1">
    <source>
        <dbReference type="EMBL" id="KAK6966743.1"/>
    </source>
</evidence>
<protein>
    <submittedName>
        <fullName evidence="2">Uncharacterized protein</fullName>
    </submittedName>
</protein>
<evidence type="ECO:0000313" key="3">
    <source>
        <dbReference type="Proteomes" id="UP001362999"/>
    </source>
</evidence>
<keyword evidence="3" id="KW-1185">Reference proteome</keyword>
<accession>A0AAV9Z0R9</accession>
<reference evidence="2 3" key="1">
    <citation type="journal article" date="2024" name="J Genomics">
        <title>Draft genome sequencing and assembly of Favolaschia claudopus CIRM-BRFM 2984 isolated from oak limbs.</title>
        <authorList>
            <person name="Navarro D."/>
            <person name="Drula E."/>
            <person name="Chaduli D."/>
            <person name="Cazenave R."/>
            <person name="Ahrendt S."/>
            <person name="Wang J."/>
            <person name="Lipzen A."/>
            <person name="Daum C."/>
            <person name="Barry K."/>
            <person name="Grigoriev I.V."/>
            <person name="Favel A."/>
            <person name="Rosso M.N."/>
            <person name="Martin F."/>
        </authorList>
    </citation>
    <scope>NUCLEOTIDE SEQUENCE [LARGE SCALE GENOMIC DNA]</scope>
    <source>
        <strain evidence="2 3">CIRM-BRFM 2984</strain>
    </source>
</reference>
<proteinExistence type="predicted"/>
<feature type="non-terminal residue" evidence="2">
    <location>
        <position position="1"/>
    </location>
</feature>
<feature type="non-terminal residue" evidence="2">
    <location>
        <position position="95"/>
    </location>
</feature>
<evidence type="ECO:0000313" key="2">
    <source>
        <dbReference type="EMBL" id="KAK6966748.1"/>
    </source>
</evidence>